<dbReference type="GO" id="GO:0008983">
    <property type="term" value="F:protein-glutamate O-methyltransferase activity"/>
    <property type="evidence" value="ECO:0007669"/>
    <property type="project" value="UniProtKB-EC"/>
</dbReference>
<gene>
    <name evidence="8" type="primary">cheR-1_3</name>
    <name evidence="8" type="ORF">AQPW35_49980</name>
</gene>
<dbReference type="InterPro" id="IPR022642">
    <property type="entry name" value="CheR_C"/>
</dbReference>
<evidence type="ECO:0000259" key="7">
    <source>
        <dbReference type="PROSITE" id="PS50123"/>
    </source>
</evidence>
<dbReference type="AlphaFoldDB" id="A0A480B0Q2"/>
<dbReference type="Pfam" id="PF03705">
    <property type="entry name" value="CheR_N"/>
    <property type="match status" value="1"/>
</dbReference>
<dbReference type="InterPro" id="IPR036804">
    <property type="entry name" value="CheR_N_sf"/>
</dbReference>
<keyword evidence="3 5" id="KW-0808">Transferase</keyword>
<dbReference type="SUPFAM" id="SSF47757">
    <property type="entry name" value="Chemotaxis receptor methyltransferase CheR, N-terminal domain"/>
    <property type="match status" value="1"/>
</dbReference>
<dbReference type="InterPro" id="IPR026024">
    <property type="entry name" value="Chemotaxis_MeTrfase_CheR"/>
</dbReference>
<feature type="binding site" evidence="6">
    <location>
        <begin position="199"/>
        <end position="200"/>
    </location>
    <ligand>
        <name>S-adenosyl-L-methionine</name>
        <dbReference type="ChEBI" id="CHEBI:59789"/>
    </ligand>
</feature>
<dbReference type="CDD" id="cd02440">
    <property type="entry name" value="AdoMet_MTases"/>
    <property type="match status" value="1"/>
</dbReference>
<feature type="binding site" evidence="6">
    <location>
        <position position="82"/>
    </location>
    <ligand>
        <name>S-adenosyl-L-methionine</name>
        <dbReference type="ChEBI" id="CHEBI:59789"/>
    </ligand>
</feature>
<keyword evidence="2 5" id="KW-0489">Methyltransferase</keyword>
<dbReference type="Proteomes" id="UP000301751">
    <property type="component" value="Unassembled WGS sequence"/>
</dbReference>
<feature type="binding site" evidence="6">
    <location>
        <position position="118"/>
    </location>
    <ligand>
        <name>S-adenosyl-L-methionine</name>
        <dbReference type="ChEBI" id="CHEBI:59789"/>
    </ligand>
</feature>
<dbReference type="PIRSF" id="PIRSF000410">
    <property type="entry name" value="CheR"/>
    <property type="match status" value="1"/>
</dbReference>
<accession>A0A480B0Q2</accession>
<dbReference type="PROSITE" id="PS50123">
    <property type="entry name" value="CHER"/>
    <property type="match status" value="1"/>
</dbReference>
<comment type="catalytic activity">
    <reaction evidence="1 5">
        <text>L-glutamyl-[protein] + S-adenosyl-L-methionine = [protein]-L-glutamate 5-O-methyl ester + S-adenosyl-L-homocysteine</text>
        <dbReference type="Rhea" id="RHEA:24452"/>
        <dbReference type="Rhea" id="RHEA-COMP:10208"/>
        <dbReference type="Rhea" id="RHEA-COMP:10311"/>
        <dbReference type="ChEBI" id="CHEBI:29973"/>
        <dbReference type="ChEBI" id="CHEBI:57856"/>
        <dbReference type="ChEBI" id="CHEBI:59789"/>
        <dbReference type="ChEBI" id="CHEBI:82795"/>
        <dbReference type="EC" id="2.1.1.80"/>
    </reaction>
</comment>
<dbReference type="RefSeq" id="WP_137735615.1">
    <property type="nucleotide sequence ID" value="NZ_BJCL01000021.1"/>
</dbReference>
<dbReference type="PANTHER" id="PTHR24422:SF26">
    <property type="entry name" value="CHEMOTAXIS PROTEIN METHYLTRANSFERASE"/>
    <property type="match status" value="1"/>
</dbReference>
<dbReference type="PANTHER" id="PTHR24422">
    <property type="entry name" value="CHEMOTAXIS PROTEIN METHYLTRANSFERASE"/>
    <property type="match status" value="1"/>
</dbReference>
<name>A0A480B0Q2_9BURK</name>
<dbReference type="EC" id="2.1.1.80" evidence="5"/>
<evidence type="ECO:0000313" key="8">
    <source>
        <dbReference type="EMBL" id="GCL65917.1"/>
    </source>
</evidence>
<dbReference type="Gene3D" id="3.40.50.150">
    <property type="entry name" value="Vaccinia Virus protein VP39"/>
    <property type="match status" value="1"/>
</dbReference>
<feature type="binding site" evidence="6">
    <location>
        <begin position="216"/>
        <end position="217"/>
    </location>
    <ligand>
        <name>S-adenosyl-L-methionine</name>
        <dbReference type="ChEBI" id="CHEBI:59789"/>
    </ligand>
</feature>
<evidence type="ECO:0000256" key="6">
    <source>
        <dbReference type="PIRSR" id="PIRSR000410-1"/>
    </source>
</evidence>
<evidence type="ECO:0000256" key="2">
    <source>
        <dbReference type="ARBA" id="ARBA00022603"/>
    </source>
</evidence>
<dbReference type="Pfam" id="PF01739">
    <property type="entry name" value="CheR"/>
    <property type="match status" value="1"/>
</dbReference>
<dbReference type="SUPFAM" id="SSF53335">
    <property type="entry name" value="S-adenosyl-L-methionine-dependent methyltransferases"/>
    <property type="match status" value="1"/>
</dbReference>
<protein>
    <recommendedName>
        <fullName evidence="5">Chemotaxis protein methyltransferase</fullName>
        <ecNumber evidence="5">2.1.1.80</ecNumber>
    </recommendedName>
</protein>
<dbReference type="InterPro" id="IPR022641">
    <property type="entry name" value="CheR_N"/>
</dbReference>
<keyword evidence="4 5" id="KW-0949">S-adenosyl-L-methionine</keyword>
<feature type="binding site" evidence="6">
    <location>
        <position position="141"/>
    </location>
    <ligand>
        <name>S-adenosyl-L-methionine</name>
        <dbReference type="ChEBI" id="CHEBI:59789"/>
    </ligand>
</feature>
<dbReference type="EMBL" id="BJCL01000021">
    <property type="protein sequence ID" value="GCL65917.1"/>
    <property type="molecule type" value="Genomic_DNA"/>
</dbReference>
<organism evidence="8 9">
    <name type="scientific">Pseudaquabacterium pictum</name>
    <dbReference type="NCBI Taxonomy" id="2315236"/>
    <lineage>
        <taxon>Bacteria</taxon>
        <taxon>Pseudomonadati</taxon>
        <taxon>Pseudomonadota</taxon>
        <taxon>Betaproteobacteria</taxon>
        <taxon>Burkholderiales</taxon>
        <taxon>Sphaerotilaceae</taxon>
        <taxon>Pseudaquabacterium</taxon>
    </lineage>
</organism>
<feature type="binding site" evidence="6">
    <location>
        <position position="76"/>
    </location>
    <ligand>
        <name>S-adenosyl-L-methionine</name>
        <dbReference type="ChEBI" id="CHEBI:59789"/>
    </ligand>
</feature>
<proteinExistence type="predicted"/>
<evidence type="ECO:0000256" key="1">
    <source>
        <dbReference type="ARBA" id="ARBA00001541"/>
    </source>
</evidence>
<feature type="binding site" evidence="6">
    <location>
        <position position="78"/>
    </location>
    <ligand>
        <name>S-adenosyl-L-methionine</name>
        <dbReference type="ChEBI" id="CHEBI:59789"/>
    </ligand>
</feature>
<dbReference type="PRINTS" id="PR00996">
    <property type="entry name" value="CHERMTFRASE"/>
</dbReference>
<comment type="caution">
    <text evidence="8">The sequence shown here is derived from an EMBL/GenBank/DDBJ whole genome shotgun (WGS) entry which is preliminary data.</text>
</comment>
<evidence type="ECO:0000313" key="9">
    <source>
        <dbReference type="Proteomes" id="UP000301751"/>
    </source>
</evidence>
<reference evidence="9" key="1">
    <citation type="submission" date="2019-03" db="EMBL/GenBank/DDBJ databases">
        <title>Aquabacterium pictum sp.nov., the first bacteriochlorophyll a-containing freshwater bacterium in the genus Aquabacterium of the class Betaproteobacteria.</title>
        <authorList>
            <person name="Hirose S."/>
            <person name="Tank M."/>
            <person name="Hara E."/>
            <person name="Tamaki H."/>
            <person name="Takaichi S."/>
            <person name="Haruta S."/>
            <person name="Hanada S."/>
        </authorList>
    </citation>
    <scope>NUCLEOTIDE SEQUENCE [LARGE SCALE GENOMIC DNA]</scope>
    <source>
        <strain evidence="9">W35</strain>
    </source>
</reference>
<evidence type="ECO:0000256" key="5">
    <source>
        <dbReference type="PIRNR" id="PIRNR000410"/>
    </source>
</evidence>
<dbReference type="InterPro" id="IPR050903">
    <property type="entry name" value="Bact_Chemotaxis_MeTrfase"/>
</dbReference>
<dbReference type="SMART" id="SM00138">
    <property type="entry name" value="MeTrc"/>
    <property type="match status" value="1"/>
</dbReference>
<dbReference type="GO" id="GO:0032259">
    <property type="term" value="P:methylation"/>
    <property type="evidence" value="ECO:0007669"/>
    <property type="project" value="UniProtKB-KW"/>
</dbReference>
<evidence type="ECO:0000256" key="3">
    <source>
        <dbReference type="ARBA" id="ARBA00022679"/>
    </source>
</evidence>
<comment type="function">
    <text evidence="5">Methylation of the membrane-bound methyl-accepting chemotaxis proteins (MCP) to form gamma-glutamyl methyl ester residues in MCP.</text>
</comment>
<evidence type="ECO:0000256" key="4">
    <source>
        <dbReference type="ARBA" id="ARBA00022691"/>
    </source>
</evidence>
<sequence length="271" mass="30515">MTGEQISDVEFDRLRRFFHAASGIRLADSKKVLVCGRLSRRLRHHGFSDYRSYLDLVEAPGQQAERQLAIDLLTTNETHFFREPRHFTLLREELARMLQAGLRGPVRLWSAACSTGEEPYSLAMTLAETLGERPWKVHASDLSARVLADAQAGIFNAQRAAEVPPALSQRYLLEGFDECDGLYRVDPALRQRVSFQQINLMQPLPALEPFDAVFLRNVLIYFDTAAKKRIVEAVVQQLRPGGLLFIGHSETLNGVTDVAQAVVPTVYRRPA</sequence>
<dbReference type="Gene3D" id="1.10.155.10">
    <property type="entry name" value="Chemotaxis receptor methyltransferase CheR, N-terminal domain"/>
    <property type="match status" value="1"/>
</dbReference>
<dbReference type="InterPro" id="IPR000780">
    <property type="entry name" value="CheR_MeTrfase"/>
</dbReference>
<dbReference type="OrthoDB" id="9816309at2"/>
<keyword evidence="9" id="KW-1185">Reference proteome</keyword>
<feature type="domain" description="CheR-type methyltransferase" evidence="7">
    <location>
        <begin position="1"/>
        <end position="271"/>
    </location>
</feature>
<dbReference type="InterPro" id="IPR029063">
    <property type="entry name" value="SAM-dependent_MTases_sf"/>
</dbReference>